<protein>
    <submittedName>
        <fullName evidence="1">Uncharacterized protein</fullName>
    </submittedName>
</protein>
<evidence type="ECO:0000313" key="2">
    <source>
        <dbReference type="Proteomes" id="UP001060215"/>
    </source>
</evidence>
<sequence>MGLEWSALGQTWSKDSDWMGFEAVSDEEETRPIGRRDIVVAWRGTVAPSEWYEDLQRKLEPVEEGKAKVEYGFLSIYTSKSDATRYNKSSASEQVMKEVKRLVKFHMTRGKQVSLTITGDSLGGALALLNAYEVATSIPNLPISVISFGAPRVGNIAFIDELYQMGVKTL</sequence>
<name>A0ACC0GPT0_9ERIC</name>
<gene>
    <name evidence="1" type="ORF">LOK49_LG09G02345</name>
</gene>
<organism evidence="1 2">
    <name type="scientific">Camellia lanceoleosa</name>
    <dbReference type="NCBI Taxonomy" id="1840588"/>
    <lineage>
        <taxon>Eukaryota</taxon>
        <taxon>Viridiplantae</taxon>
        <taxon>Streptophyta</taxon>
        <taxon>Embryophyta</taxon>
        <taxon>Tracheophyta</taxon>
        <taxon>Spermatophyta</taxon>
        <taxon>Magnoliopsida</taxon>
        <taxon>eudicotyledons</taxon>
        <taxon>Gunneridae</taxon>
        <taxon>Pentapetalae</taxon>
        <taxon>asterids</taxon>
        <taxon>Ericales</taxon>
        <taxon>Theaceae</taxon>
        <taxon>Camellia</taxon>
    </lineage>
</organism>
<evidence type="ECO:0000313" key="1">
    <source>
        <dbReference type="EMBL" id="KAI8001481.1"/>
    </source>
</evidence>
<dbReference type="Proteomes" id="UP001060215">
    <property type="component" value="Chromosome 8"/>
</dbReference>
<proteinExistence type="predicted"/>
<comment type="caution">
    <text evidence="1">The sequence shown here is derived from an EMBL/GenBank/DDBJ whole genome shotgun (WGS) entry which is preliminary data.</text>
</comment>
<reference evidence="1 2" key="1">
    <citation type="journal article" date="2022" name="Plant J.">
        <title>Chromosome-level genome of Camellia lanceoleosa provides a valuable resource for understanding genome evolution and self-incompatibility.</title>
        <authorList>
            <person name="Gong W."/>
            <person name="Xiao S."/>
            <person name="Wang L."/>
            <person name="Liao Z."/>
            <person name="Chang Y."/>
            <person name="Mo W."/>
            <person name="Hu G."/>
            <person name="Li W."/>
            <person name="Zhao G."/>
            <person name="Zhu H."/>
            <person name="Hu X."/>
            <person name="Ji K."/>
            <person name="Xiang X."/>
            <person name="Song Q."/>
            <person name="Yuan D."/>
            <person name="Jin S."/>
            <person name="Zhang L."/>
        </authorList>
    </citation>
    <scope>NUCLEOTIDE SEQUENCE [LARGE SCALE GENOMIC DNA]</scope>
    <source>
        <strain evidence="1">SQ_2022a</strain>
    </source>
</reference>
<dbReference type="EMBL" id="CM045765">
    <property type="protein sequence ID" value="KAI8001481.1"/>
    <property type="molecule type" value="Genomic_DNA"/>
</dbReference>
<accession>A0ACC0GPT0</accession>
<keyword evidence="2" id="KW-1185">Reference proteome</keyword>